<proteinExistence type="predicted"/>
<sequence length="65" mass="7722">MKILLRIYDYDLPNIYYKPRKANGWAQAPKNRRGNGERMFGRAILNVRLLQPSRAPNCELKKYKL</sequence>
<name>A0A2U0UII4_9BACT</name>
<dbReference type="EMBL" id="QENY01000004">
    <property type="protein sequence ID" value="PVX57443.1"/>
    <property type="molecule type" value="Genomic_DNA"/>
</dbReference>
<organism evidence="1 2">
    <name type="scientific">Hallella colorans</name>
    <dbReference type="NCBI Taxonomy" id="1703337"/>
    <lineage>
        <taxon>Bacteria</taxon>
        <taxon>Pseudomonadati</taxon>
        <taxon>Bacteroidota</taxon>
        <taxon>Bacteroidia</taxon>
        <taxon>Bacteroidales</taxon>
        <taxon>Prevotellaceae</taxon>
        <taxon>Hallella</taxon>
    </lineage>
</organism>
<accession>A0A2U0UII4</accession>
<evidence type="ECO:0000313" key="1">
    <source>
        <dbReference type="EMBL" id="PVX57443.1"/>
    </source>
</evidence>
<reference evidence="1 2" key="1">
    <citation type="submission" date="2018-05" db="EMBL/GenBank/DDBJ databases">
        <title>Genomic Encyclopedia of Type Strains, Phase IV (KMG-IV): sequencing the most valuable type-strain genomes for metagenomic binning, comparative biology and taxonomic classification.</title>
        <authorList>
            <person name="Goeker M."/>
        </authorList>
    </citation>
    <scope>NUCLEOTIDE SEQUENCE [LARGE SCALE GENOMIC DNA]</scope>
    <source>
        <strain evidence="1 2">DSM 100333</strain>
    </source>
</reference>
<protein>
    <submittedName>
        <fullName evidence="1">Uncharacterized protein</fullName>
    </submittedName>
</protein>
<dbReference type="Proteomes" id="UP000245870">
    <property type="component" value="Unassembled WGS sequence"/>
</dbReference>
<dbReference type="AlphaFoldDB" id="A0A2U0UII4"/>
<keyword evidence="2" id="KW-1185">Reference proteome</keyword>
<evidence type="ECO:0000313" key="2">
    <source>
        <dbReference type="Proteomes" id="UP000245870"/>
    </source>
</evidence>
<comment type="caution">
    <text evidence="1">The sequence shown here is derived from an EMBL/GenBank/DDBJ whole genome shotgun (WGS) entry which is preliminary data.</text>
</comment>
<gene>
    <name evidence="1" type="ORF">C7379_10459</name>
</gene>